<gene>
    <name evidence="2" type="ORF">ACFFSY_24795</name>
</gene>
<evidence type="ECO:0000313" key="2">
    <source>
        <dbReference type="EMBL" id="MFB9329167.1"/>
    </source>
</evidence>
<keyword evidence="3" id="KW-1185">Reference proteome</keyword>
<sequence>MMNTIRTVRQTAIATTCAVLVLVASAGAVASAAASTPNAAPTATDSRMNAGLIAKFEELLKQKGGLPQASAYLYANLGRLTTAQTTIMALHLEEAVSKQLPAMQVRFEPAAIQASIGAIYKKGDTLSELIARTKDAKLKSLLTQARNSGYRLETGEGMFYVVVNYATFNKYAARLTDEIRGYFNVRAAESDARTFNDGALAIGYDQLAERAAAAEAFLKQYPKSLRSTQVKGLFQTYNVVTFYGANNTPLFDDDTKLLRDAAKTGYTKALEKLLPGGGSYVNNLKKFMDALQDNDYKLTDEVAQFRAANIPI</sequence>
<keyword evidence="1" id="KW-0732">Signal</keyword>
<dbReference type="EMBL" id="JBHMDO010000039">
    <property type="protein sequence ID" value="MFB9329167.1"/>
    <property type="molecule type" value="Genomic_DNA"/>
</dbReference>
<protein>
    <submittedName>
        <fullName evidence="2">Uncharacterized protein</fullName>
    </submittedName>
</protein>
<evidence type="ECO:0000313" key="3">
    <source>
        <dbReference type="Proteomes" id="UP001589747"/>
    </source>
</evidence>
<reference evidence="2 3" key="1">
    <citation type="submission" date="2024-09" db="EMBL/GenBank/DDBJ databases">
        <authorList>
            <person name="Sun Q."/>
            <person name="Mori K."/>
        </authorList>
    </citation>
    <scope>NUCLEOTIDE SEQUENCE [LARGE SCALE GENOMIC DNA]</scope>
    <source>
        <strain evidence="2 3">TISTR 2452</strain>
    </source>
</reference>
<feature type="chain" id="PRO_5046594167" evidence="1">
    <location>
        <begin position="40"/>
        <end position="312"/>
    </location>
</feature>
<name>A0ABV5KYL6_9BACL</name>
<feature type="signal peptide" evidence="1">
    <location>
        <begin position="1"/>
        <end position="39"/>
    </location>
</feature>
<dbReference type="RefSeq" id="WP_377499174.1">
    <property type="nucleotide sequence ID" value="NZ_JBHMDO010000039.1"/>
</dbReference>
<dbReference type="Proteomes" id="UP001589747">
    <property type="component" value="Unassembled WGS sequence"/>
</dbReference>
<accession>A0ABV5KYL6</accession>
<proteinExistence type="predicted"/>
<comment type="caution">
    <text evidence="2">The sequence shown here is derived from an EMBL/GenBank/DDBJ whole genome shotgun (WGS) entry which is preliminary data.</text>
</comment>
<evidence type="ECO:0000256" key="1">
    <source>
        <dbReference type="SAM" id="SignalP"/>
    </source>
</evidence>
<organism evidence="2 3">
    <name type="scientific">Paenibacillus aurantiacus</name>
    <dbReference type="NCBI Taxonomy" id="1936118"/>
    <lineage>
        <taxon>Bacteria</taxon>
        <taxon>Bacillati</taxon>
        <taxon>Bacillota</taxon>
        <taxon>Bacilli</taxon>
        <taxon>Bacillales</taxon>
        <taxon>Paenibacillaceae</taxon>
        <taxon>Paenibacillus</taxon>
    </lineage>
</organism>